<dbReference type="GeneID" id="19302878"/>
<feature type="region of interest" description="Disordered" evidence="1">
    <location>
        <begin position="12"/>
        <end position="31"/>
    </location>
</feature>
<feature type="compositionally biased region" description="Basic and acidic residues" evidence="1">
    <location>
        <begin position="417"/>
        <end position="428"/>
    </location>
</feature>
<name>S7PRC4_GLOTA</name>
<gene>
    <name evidence="2" type="ORF">GLOTRDRAFT_133964</name>
</gene>
<accession>S7PRC4</accession>
<feature type="region of interest" description="Disordered" evidence="1">
    <location>
        <begin position="417"/>
        <end position="442"/>
    </location>
</feature>
<keyword evidence="3" id="KW-1185">Reference proteome</keyword>
<proteinExistence type="predicted"/>
<sequence>MTEKLSKTQAFLKEPLTELTPPPGEENLHPPIPYDAENTTSIWADEVLKDYCLEEQPVNWRKHPLWNTFWAAAGKIDQEPHTSYVSAMFIYNEEATVDAVKSQCISPVWELMQPMSKPNKTVYQEFALQLASQGTADTQTTPIVQRLYNAAKWRFSVFHQVQPEVWKGKNDKDAAGGVRADIVMGPVLISKPKDFQSGPVTRAALRKLEIPVKALIDNAPYTTQNIIYDTSREDKSDWVAIQRALLPIECKKLAMIDNYTLKEIASRGIPLGGSISITTGKPDNTKAVRYLIQQPLRYAVHYDSGRSCLSDYNQWIVFRLPEKMAEDCKRYEEKKKQVATAATTDIQIDVPATTGGKESKQKKHQPTDAVARVETPPKESRIQKKRLVEWMSATRDEALQLVTFIYWLQTQDCAGGVERDNAEREKPRQQAKGGTVAKSGQK</sequence>
<dbReference type="AlphaFoldDB" id="S7PRC4"/>
<evidence type="ECO:0000313" key="3">
    <source>
        <dbReference type="Proteomes" id="UP000030669"/>
    </source>
</evidence>
<dbReference type="EMBL" id="KB469316">
    <property type="protein sequence ID" value="EPQ50411.1"/>
    <property type="molecule type" value="Genomic_DNA"/>
</dbReference>
<dbReference type="HOGENOM" id="CLU_609804_0_0_1"/>
<evidence type="ECO:0000256" key="1">
    <source>
        <dbReference type="SAM" id="MobiDB-lite"/>
    </source>
</evidence>
<feature type="region of interest" description="Disordered" evidence="1">
    <location>
        <begin position="349"/>
        <end position="378"/>
    </location>
</feature>
<dbReference type="KEGG" id="gtr:GLOTRDRAFT_133964"/>
<organism evidence="2 3">
    <name type="scientific">Gloeophyllum trabeum (strain ATCC 11539 / FP-39264 / Madison 617)</name>
    <name type="common">Brown rot fungus</name>
    <dbReference type="NCBI Taxonomy" id="670483"/>
    <lineage>
        <taxon>Eukaryota</taxon>
        <taxon>Fungi</taxon>
        <taxon>Dikarya</taxon>
        <taxon>Basidiomycota</taxon>
        <taxon>Agaricomycotina</taxon>
        <taxon>Agaricomycetes</taxon>
        <taxon>Gloeophyllales</taxon>
        <taxon>Gloeophyllaceae</taxon>
        <taxon>Gloeophyllum</taxon>
    </lineage>
</organism>
<dbReference type="Proteomes" id="UP000030669">
    <property type="component" value="Unassembled WGS sequence"/>
</dbReference>
<protein>
    <submittedName>
        <fullName evidence="2">Uncharacterized protein</fullName>
    </submittedName>
</protein>
<reference evidence="2 3" key="1">
    <citation type="journal article" date="2012" name="Science">
        <title>The Paleozoic origin of enzymatic lignin decomposition reconstructed from 31 fungal genomes.</title>
        <authorList>
            <person name="Floudas D."/>
            <person name="Binder M."/>
            <person name="Riley R."/>
            <person name="Barry K."/>
            <person name="Blanchette R.A."/>
            <person name="Henrissat B."/>
            <person name="Martinez A.T."/>
            <person name="Otillar R."/>
            <person name="Spatafora J.W."/>
            <person name="Yadav J.S."/>
            <person name="Aerts A."/>
            <person name="Benoit I."/>
            <person name="Boyd A."/>
            <person name="Carlson A."/>
            <person name="Copeland A."/>
            <person name="Coutinho P.M."/>
            <person name="de Vries R.P."/>
            <person name="Ferreira P."/>
            <person name="Findley K."/>
            <person name="Foster B."/>
            <person name="Gaskell J."/>
            <person name="Glotzer D."/>
            <person name="Gorecki P."/>
            <person name="Heitman J."/>
            <person name="Hesse C."/>
            <person name="Hori C."/>
            <person name="Igarashi K."/>
            <person name="Jurgens J.A."/>
            <person name="Kallen N."/>
            <person name="Kersten P."/>
            <person name="Kohler A."/>
            <person name="Kuees U."/>
            <person name="Kumar T.K.A."/>
            <person name="Kuo A."/>
            <person name="LaButti K."/>
            <person name="Larrondo L.F."/>
            <person name="Lindquist E."/>
            <person name="Ling A."/>
            <person name="Lombard V."/>
            <person name="Lucas S."/>
            <person name="Lundell T."/>
            <person name="Martin R."/>
            <person name="McLaughlin D.J."/>
            <person name="Morgenstern I."/>
            <person name="Morin E."/>
            <person name="Murat C."/>
            <person name="Nagy L.G."/>
            <person name="Nolan M."/>
            <person name="Ohm R.A."/>
            <person name="Patyshakuliyeva A."/>
            <person name="Rokas A."/>
            <person name="Ruiz-Duenas F.J."/>
            <person name="Sabat G."/>
            <person name="Salamov A."/>
            <person name="Samejima M."/>
            <person name="Schmutz J."/>
            <person name="Slot J.C."/>
            <person name="St John F."/>
            <person name="Stenlid J."/>
            <person name="Sun H."/>
            <person name="Sun S."/>
            <person name="Syed K."/>
            <person name="Tsang A."/>
            <person name="Wiebenga A."/>
            <person name="Young D."/>
            <person name="Pisabarro A."/>
            <person name="Eastwood D.C."/>
            <person name="Martin F."/>
            <person name="Cullen D."/>
            <person name="Grigoriev I.V."/>
            <person name="Hibbett D.S."/>
        </authorList>
    </citation>
    <scope>NUCLEOTIDE SEQUENCE [LARGE SCALE GENOMIC DNA]</scope>
    <source>
        <strain evidence="2 3">ATCC 11539</strain>
    </source>
</reference>
<evidence type="ECO:0000313" key="2">
    <source>
        <dbReference type="EMBL" id="EPQ50411.1"/>
    </source>
</evidence>
<dbReference type="RefSeq" id="XP_007871125.1">
    <property type="nucleotide sequence ID" value="XM_007872934.1"/>
</dbReference>